<evidence type="ECO:0000256" key="3">
    <source>
        <dbReference type="ARBA" id="ARBA00022692"/>
    </source>
</evidence>
<dbReference type="Proteomes" id="UP000279562">
    <property type="component" value="Unassembled WGS sequence"/>
</dbReference>
<feature type="transmembrane region" description="Helical" evidence="6">
    <location>
        <begin position="304"/>
        <end position="323"/>
    </location>
</feature>
<keyword evidence="5 6" id="KW-0472">Membrane</keyword>
<protein>
    <submittedName>
        <fullName evidence="7">Oligopeptide transporter, OPT family</fullName>
    </submittedName>
</protein>
<organism evidence="7 8">
    <name type="scientific">Prevotella heparinolytica</name>
    <dbReference type="NCBI Taxonomy" id="28113"/>
    <lineage>
        <taxon>Bacteria</taxon>
        <taxon>Pseudomonadati</taxon>
        <taxon>Bacteroidota</taxon>
        <taxon>Bacteroidia</taxon>
        <taxon>Bacteroidales</taxon>
        <taxon>Bacteroidaceae</taxon>
        <taxon>Bacteroides</taxon>
    </lineage>
</organism>
<name>A0A3P2A8X8_9BACE</name>
<keyword evidence="2" id="KW-0813">Transport</keyword>
<keyword evidence="4 6" id="KW-1133">Transmembrane helix</keyword>
<gene>
    <name evidence="7" type="ORF">EII33_06705</name>
</gene>
<comment type="caution">
    <text evidence="7">The sequence shown here is derived from an EMBL/GenBank/DDBJ whole genome shotgun (WGS) entry which is preliminary data.</text>
</comment>
<evidence type="ECO:0000256" key="4">
    <source>
        <dbReference type="ARBA" id="ARBA00022989"/>
    </source>
</evidence>
<dbReference type="InterPro" id="IPR004813">
    <property type="entry name" value="OPT"/>
</dbReference>
<feature type="transmembrane region" description="Helical" evidence="6">
    <location>
        <begin position="421"/>
        <end position="439"/>
    </location>
</feature>
<evidence type="ECO:0000313" key="7">
    <source>
        <dbReference type="EMBL" id="RRD91821.1"/>
    </source>
</evidence>
<feature type="transmembrane region" description="Helical" evidence="6">
    <location>
        <begin position="98"/>
        <end position="122"/>
    </location>
</feature>
<dbReference type="RefSeq" id="WP_125239031.1">
    <property type="nucleotide sequence ID" value="NZ_JBGXLZ010000273.1"/>
</dbReference>
<dbReference type="PANTHER" id="PTHR31645:SF0">
    <property type="entry name" value="OLIGOPEPTIDE TRANSPORTER YGL114W-RELATED"/>
    <property type="match status" value="1"/>
</dbReference>
<keyword evidence="3 6" id="KW-0812">Transmembrane</keyword>
<dbReference type="GO" id="GO:0035673">
    <property type="term" value="F:oligopeptide transmembrane transporter activity"/>
    <property type="evidence" value="ECO:0007669"/>
    <property type="project" value="InterPro"/>
</dbReference>
<evidence type="ECO:0000256" key="2">
    <source>
        <dbReference type="ARBA" id="ARBA00022448"/>
    </source>
</evidence>
<feature type="transmembrane region" description="Helical" evidence="6">
    <location>
        <begin position="639"/>
        <end position="657"/>
    </location>
</feature>
<dbReference type="GO" id="GO:0016020">
    <property type="term" value="C:membrane"/>
    <property type="evidence" value="ECO:0007669"/>
    <property type="project" value="UniProtKB-SubCell"/>
</dbReference>
<evidence type="ECO:0000256" key="5">
    <source>
        <dbReference type="ARBA" id="ARBA00023136"/>
    </source>
</evidence>
<feature type="transmembrane region" description="Helical" evidence="6">
    <location>
        <begin position="538"/>
        <end position="563"/>
    </location>
</feature>
<evidence type="ECO:0000256" key="1">
    <source>
        <dbReference type="ARBA" id="ARBA00004141"/>
    </source>
</evidence>
<feature type="transmembrane region" description="Helical" evidence="6">
    <location>
        <begin position="257"/>
        <end position="277"/>
    </location>
</feature>
<accession>A0A3P2A8X8</accession>
<feature type="transmembrane region" description="Helical" evidence="6">
    <location>
        <begin position="192"/>
        <end position="213"/>
    </location>
</feature>
<comment type="subcellular location">
    <subcellularLocation>
        <location evidence="1">Membrane</location>
        <topology evidence="1">Multi-pass membrane protein</topology>
    </subcellularLocation>
</comment>
<reference evidence="7 8" key="1">
    <citation type="submission" date="2018-11" db="EMBL/GenBank/DDBJ databases">
        <title>Genomes From Bacteria Associated with the Canine Oral Cavity: a Test Case for Automated Genome-Based Taxonomic Assignment.</title>
        <authorList>
            <person name="Coil D.A."/>
            <person name="Jospin G."/>
            <person name="Darling A.E."/>
            <person name="Wallis C."/>
            <person name="Davis I.J."/>
            <person name="Harris S."/>
            <person name="Eisen J.A."/>
            <person name="Holcombe L.J."/>
            <person name="O'Flynn C."/>
        </authorList>
    </citation>
    <scope>NUCLEOTIDE SEQUENCE [LARGE SCALE GENOMIC DNA]</scope>
    <source>
        <strain evidence="7 8">OH1047_COT-310</strain>
    </source>
</reference>
<feature type="transmembrane region" description="Helical" evidence="6">
    <location>
        <begin position="361"/>
        <end position="379"/>
    </location>
</feature>
<dbReference type="InterPro" id="IPR004814">
    <property type="entry name" value="Oligopep_transpt"/>
</dbReference>
<feature type="transmembrane region" description="Helical" evidence="6">
    <location>
        <begin position="445"/>
        <end position="466"/>
    </location>
</feature>
<dbReference type="Pfam" id="PF03169">
    <property type="entry name" value="OPT"/>
    <property type="match status" value="1"/>
</dbReference>
<dbReference type="NCBIfam" id="TIGR00728">
    <property type="entry name" value="OPT_sfam"/>
    <property type="match status" value="1"/>
</dbReference>
<feature type="transmembrane region" description="Helical" evidence="6">
    <location>
        <begin position="68"/>
        <end position="86"/>
    </location>
</feature>
<feature type="transmembrane region" description="Helical" evidence="6">
    <location>
        <begin position="487"/>
        <end position="504"/>
    </location>
</feature>
<evidence type="ECO:0000313" key="8">
    <source>
        <dbReference type="Proteomes" id="UP000279562"/>
    </source>
</evidence>
<proteinExistence type="predicted"/>
<feature type="transmembrane region" description="Helical" evidence="6">
    <location>
        <begin position="391"/>
        <end position="414"/>
    </location>
</feature>
<dbReference type="PANTHER" id="PTHR31645">
    <property type="entry name" value="OLIGOPEPTIDE TRANSPORTER YGL114W-RELATED"/>
    <property type="match status" value="1"/>
</dbReference>
<feature type="transmembrane region" description="Helical" evidence="6">
    <location>
        <begin position="604"/>
        <end position="627"/>
    </location>
</feature>
<feature type="transmembrane region" description="Helical" evidence="6">
    <location>
        <begin position="134"/>
        <end position="153"/>
    </location>
</feature>
<evidence type="ECO:0000256" key="6">
    <source>
        <dbReference type="SAM" id="Phobius"/>
    </source>
</evidence>
<sequence length="664" mass="70047">MKQEQEEPITGLPENAFRELKPGEVYNPLMSPEKKYAEVNVWSVTWGILMAVLFSAAAAYLGLKVGQVFEAAIPIAIIAVGVSGAAKRKNALGENVIIQSIGASSGVIVAGAIFTLPALYILQETYPQEITVTFAQVFVSSLLGGILGILFLIPFRKYFVSDMHGKYPFPEATATTQVLVSGEKGGNQAKPLLMAGIIGGLYDFVVATFGWWNENFTTRVCGFGEMMAEKAKLVFKVNTGAAVLGLGYIVGLKYASIICAGSLAVWWIIIPGMSLLWGDSVLNQWNPEITTTVASMSPEEIFKYYAKSIGIGGIAMAGIIGIIKSWGIIKSAVGLAAKEMGGKADVEAGVKRTQRDISMKIIAIGSIITLLLVVLFFYFDVMQGNLTHTVVAILLVAGIAFLFTTVAANAIAIVGTNPVSGMTLMTLILASVVMVSVGLKGPEGMVAALVMGGVVCTALSMAGGFITDLKIGYWLGSTPAKQETWKFLGTLVSAATVGGVMIILNKTYGFTSGQLAAPQANAMAAVIEPLMNGVGAPWLLYAIGAVLAVILNFFKIPALAFALGMFIPLELNVPLVVGGAVNWYVTGRSKDTALNAERGEKGTLLASGFIAGGALMGVVSAAMRFGGINLVNEAWVQNTWSEVLALGAYAILICYFIKSSMKTK</sequence>
<keyword evidence="8" id="KW-1185">Reference proteome</keyword>
<dbReference type="AlphaFoldDB" id="A0A3P2A8X8"/>
<feature type="transmembrane region" description="Helical" evidence="6">
    <location>
        <begin position="233"/>
        <end position="250"/>
    </location>
</feature>
<dbReference type="NCBIfam" id="TIGR00733">
    <property type="entry name" value="OPT family oligopeptide transporter"/>
    <property type="match status" value="1"/>
</dbReference>
<dbReference type="EMBL" id="RQYF01000022">
    <property type="protein sequence ID" value="RRD91821.1"/>
    <property type="molecule type" value="Genomic_DNA"/>
</dbReference>
<dbReference type="InterPro" id="IPR045035">
    <property type="entry name" value="YSL-like"/>
</dbReference>
<feature type="transmembrane region" description="Helical" evidence="6">
    <location>
        <begin position="39"/>
        <end position="62"/>
    </location>
</feature>